<dbReference type="EMBL" id="CP026948">
    <property type="protein sequence ID" value="AWB84062.1"/>
    <property type="molecule type" value="Genomic_DNA"/>
</dbReference>
<accession>A0A2S0WEH6</accession>
<dbReference type="UniPathway" id="UPA00275">
    <property type="reaction ID" value="UER00404"/>
</dbReference>
<gene>
    <name evidence="7" type="primary">ribH</name>
    <name evidence="8" type="ORF">C3E79_05870</name>
</gene>
<evidence type="ECO:0000256" key="6">
    <source>
        <dbReference type="ARBA" id="ARBA00048785"/>
    </source>
</evidence>
<dbReference type="EC" id="2.5.1.78" evidence="3 7"/>
<name>A0A2S0WEH6_9CORY</name>
<organism evidence="8 9">
    <name type="scientific">Corynebacterium liangguodongii</name>
    <dbReference type="NCBI Taxonomy" id="2079535"/>
    <lineage>
        <taxon>Bacteria</taxon>
        <taxon>Bacillati</taxon>
        <taxon>Actinomycetota</taxon>
        <taxon>Actinomycetes</taxon>
        <taxon>Mycobacteriales</taxon>
        <taxon>Corynebacteriaceae</taxon>
        <taxon>Corynebacterium</taxon>
    </lineage>
</organism>
<comment type="catalytic activity">
    <reaction evidence="6 7">
        <text>(2S)-2-hydroxy-3-oxobutyl phosphate + 5-amino-6-(D-ribitylamino)uracil = 6,7-dimethyl-8-(1-D-ribityl)lumazine + phosphate + 2 H2O + H(+)</text>
        <dbReference type="Rhea" id="RHEA:26152"/>
        <dbReference type="ChEBI" id="CHEBI:15377"/>
        <dbReference type="ChEBI" id="CHEBI:15378"/>
        <dbReference type="ChEBI" id="CHEBI:15934"/>
        <dbReference type="ChEBI" id="CHEBI:43474"/>
        <dbReference type="ChEBI" id="CHEBI:58201"/>
        <dbReference type="ChEBI" id="CHEBI:58830"/>
        <dbReference type="EC" id="2.5.1.78"/>
    </reaction>
</comment>
<evidence type="ECO:0000256" key="3">
    <source>
        <dbReference type="ARBA" id="ARBA00012664"/>
    </source>
</evidence>
<evidence type="ECO:0000256" key="7">
    <source>
        <dbReference type="HAMAP-Rule" id="MF_00178"/>
    </source>
</evidence>
<comment type="pathway">
    <text evidence="1 7">Cofactor biosynthesis; riboflavin biosynthesis; riboflavin from 2-hydroxy-3-oxobutyl phosphate and 5-amino-6-(D-ribitylamino)uracil: step 1/2.</text>
</comment>
<dbReference type="HAMAP" id="MF_00178">
    <property type="entry name" value="Lumazine_synth"/>
    <property type="match status" value="1"/>
</dbReference>
<dbReference type="PANTHER" id="PTHR21058">
    <property type="entry name" value="6,7-DIMETHYL-8-RIBITYLLUMAZINE SYNTHASE DMRL SYNTHASE LUMAZINE SYNTHASE"/>
    <property type="match status" value="1"/>
</dbReference>
<evidence type="ECO:0000256" key="4">
    <source>
        <dbReference type="ARBA" id="ARBA00022619"/>
    </source>
</evidence>
<keyword evidence="9" id="KW-1185">Reference proteome</keyword>
<dbReference type="Pfam" id="PF00885">
    <property type="entry name" value="DMRL_synthase"/>
    <property type="match status" value="1"/>
</dbReference>
<dbReference type="InterPro" id="IPR036467">
    <property type="entry name" value="LS/RS_sf"/>
</dbReference>
<feature type="binding site" evidence="7">
    <location>
        <begin position="57"/>
        <end position="59"/>
    </location>
    <ligand>
        <name>5-amino-6-(D-ribitylamino)uracil</name>
        <dbReference type="ChEBI" id="CHEBI:15934"/>
    </ligand>
</feature>
<dbReference type="KEGG" id="clia:C3E79_05870"/>
<feature type="binding site" evidence="7">
    <location>
        <position position="26"/>
    </location>
    <ligand>
        <name>5-amino-6-(D-ribitylamino)uracil</name>
        <dbReference type="ChEBI" id="CHEBI:15934"/>
    </ligand>
</feature>
<dbReference type="InterPro" id="IPR002180">
    <property type="entry name" value="LS/RS"/>
</dbReference>
<dbReference type="AlphaFoldDB" id="A0A2S0WEH6"/>
<dbReference type="GO" id="GO:0000906">
    <property type="term" value="F:6,7-dimethyl-8-ribityllumazine synthase activity"/>
    <property type="evidence" value="ECO:0007669"/>
    <property type="project" value="UniProtKB-UniRule"/>
</dbReference>
<keyword evidence="5 7" id="KW-0808">Transferase</keyword>
<evidence type="ECO:0000256" key="5">
    <source>
        <dbReference type="ARBA" id="ARBA00022679"/>
    </source>
</evidence>
<evidence type="ECO:0000313" key="9">
    <source>
        <dbReference type="Proteomes" id="UP000244754"/>
    </source>
</evidence>
<feature type="binding site" evidence="7">
    <location>
        <begin position="79"/>
        <end position="81"/>
    </location>
    <ligand>
        <name>5-amino-6-(D-ribitylamino)uracil</name>
        <dbReference type="ChEBI" id="CHEBI:15934"/>
    </ligand>
</feature>
<evidence type="ECO:0000256" key="1">
    <source>
        <dbReference type="ARBA" id="ARBA00004917"/>
    </source>
</evidence>
<dbReference type="SUPFAM" id="SSF52121">
    <property type="entry name" value="Lumazine synthase"/>
    <property type="match status" value="1"/>
</dbReference>
<dbReference type="InterPro" id="IPR034964">
    <property type="entry name" value="LS"/>
</dbReference>
<evidence type="ECO:0000313" key="8">
    <source>
        <dbReference type="EMBL" id="AWB84062.1"/>
    </source>
</evidence>
<dbReference type="GO" id="GO:0009231">
    <property type="term" value="P:riboflavin biosynthetic process"/>
    <property type="evidence" value="ECO:0007669"/>
    <property type="project" value="UniProtKB-UniRule"/>
</dbReference>
<sequence length="166" mass="17709">MAHQGAPEVPRPNAEGARVAVVSTRWNEKIVALLHERAVSTARELGAKVDEYWVSGAFELPVLAQACARRYDAVVALGCVIRGETAHFTYVCESVTSGLTRVALDEETPVGNGVLTVDDEDQALERAGGEDAKEDKGAEAVLAALGALDELAKVRQLAPKQTQTRT</sequence>
<dbReference type="NCBIfam" id="TIGR00114">
    <property type="entry name" value="lumazine-synth"/>
    <property type="match status" value="1"/>
</dbReference>
<comment type="function">
    <text evidence="7">Catalyzes the formation of 6,7-dimethyl-8-ribityllumazine by condensation of 5-amino-6-(D-ribitylamino)uracil with 3,4-dihydroxy-2-butanone 4-phosphate. This is the penultimate step in the biosynthesis of riboflavin.</text>
</comment>
<dbReference type="GO" id="GO:0005829">
    <property type="term" value="C:cytosol"/>
    <property type="evidence" value="ECO:0007669"/>
    <property type="project" value="TreeGrafter"/>
</dbReference>
<dbReference type="GO" id="GO:0009349">
    <property type="term" value="C:riboflavin synthase complex"/>
    <property type="evidence" value="ECO:0007669"/>
    <property type="project" value="UniProtKB-UniRule"/>
</dbReference>
<dbReference type="OrthoDB" id="9809709at2"/>
<dbReference type="PANTHER" id="PTHR21058:SF0">
    <property type="entry name" value="6,7-DIMETHYL-8-RIBITYLLUMAZINE SYNTHASE"/>
    <property type="match status" value="1"/>
</dbReference>
<dbReference type="Gene3D" id="3.40.50.960">
    <property type="entry name" value="Lumazine/riboflavin synthase"/>
    <property type="match status" value="1"/>
</dbReference>
<proteinExistence type="inferred from homology"/>
<dbReference type="Proteomes" id="UP000244754">
    <property type="component" value="Chromosome"/>
</dbReference>
<reference evidence="9" key="1">
    <citation type="submission" date="2018-01" db="EMBL/GenBank/DDBJ databases">
        <authorList>
            <person name="Li J."/>
        </authorList>
    </citation>
    <scope>NUCLEOTIDE SEQUENCE [LARGE SCALE GENOMIC DNA]</scope>
    <source>
        <strain evidence="9">2184</strain>
    </source>
</reference>
<feature type="binding site" evidence="7">
    <location>
        <begin position="84"/>
        <end position="85"/>
    </location>
    <ligand>
        <name>(2S)-2-hydroxy-3-oxobutyl phosphate</name>
        <dbReference type="ChEBI" id="CHEBI:58830"/>
    </ligand>
</feature>
<feature type="active site" description="Proton donor" evidence="7">
    <location>
        <position position="87"/>
    </location>
</feature>
<evidence type="ECO:0000256" key="2">
    <source>
        <dbReference type="ARBA" id="ARBA00007424"/>
    </source>
</evidence>
<protein>
    <recommendedName>
        <fullName evidence="3 7">6,7-dimethyl-8-ribityllumazine synthase</fullName>
        <shortName evidence="7">DMRL synthase</shortName>
        <shortName evidence="7">LS</shortName>
        <shortName evidence="7">Lumazine synthase</shortName>
        <ecNumber evidence="3 7">2.5.1.78</ecNumber>
    </recommendedName>
</protein>
<keyword evidence="4 7" id="KW-0686">Riboflavin biosynthesis</keyword>
<dbReference type="CDD" id="cd09209">
    <property type="entry name" value="Lumazine_synthase-I"/>
    <property type="match status" value="1"/>
</dbReference>
<feature type="binding site" evidence="7">
    <location>
        <position position="126"/>
    </location>
    <ligand>
        <name>(2S)-2-hydroxy-3-oxobutyl phosphate</name>
        <dbReference type="ChEBI" id="CHEBI:58830"/>
    </ligand>
</feature>
<feature type="binding site" evidence="7">
    <location>
        <position position="112"/>
    </location>
    <ligand>
        <name>5-amino-6-(D-ribitylamino)uracil</name>
        <dbReference type="ChEBI" id="CHEBI:15934"/>
    </ligand>
</feature>
<dbReference type="RefSeq" id="WP_108404071.1">
    <property type="nucleotide sequence ID" value="NZ_CP026948.1"/>
</dbReference>
<comment type="similarity">
    <text evidence="2 7">Belongs to the DMRL synthase family.</text>
</comment>